<name>A0A380NJ79_9FIRM</name>
<evidence type="ECO:0000313" key="1">
    <source>
        <dbReference type="EMBL" id="SUP42280.1"/>
    </source>
</evidence>
<evidence type="ECO:0000313" key="2">
    <source>
        <dbReference type="Proteomes" id="UP000255367"/>
    </source>
</evidence>
<dbReference type="Proteomes" id="UP000255367">
    <property type="component" value="Unassembled WGS sequence"/>
</dbReference>
<reference evidence="1 2" key="1">
    <citation type="submission" date="2018-06" db="EMBL/GenBank/DDBJ databases">
        <authorList>
            <consortium name="Pathogen Informatics"/>
            <person name="Doyle S."/>
        </authorList>
    </citation>
    <scope>NUCLEOTIDE SEQUENCE [LARGE SCALE GENOMIC DNA]</scope>
    <source>
        <strain evidence="1 2">NCTC12020</strain>
    </source>
</reference>
<dbReference type="AlphaFoldDB" id="A0A380NJ79"/>
<gene>
    <name evidence="1" type="ORF">NCTC12020_00843</name>
</gene>
<protein>
    <recommendedName>
        <fullName evidence="3">Phage transcriptional regulator, RinA family</fullName>
    </recommendedName>
</protein>
<dbReference type="OrthoDB" id="1625321at2"/>
<proteinExistence type="predicted"/>
<accession>A0A380NJ79</accession>
<evidence type="ECO:0008006" key="3">
    <source>
        <dbReference type="Google" id="ProtNLM"/>
    </source>
</evidence>
<sequence>MDKFIGYENDRAKERLIRVRGLGCLAKELQLTVDDFNDNPQRLTAMLSAEPRGGSKGKDIGDTIVKYQKLTDKLLIKLKEVLHEYKDILAEIDSMENPEFSYLLHAYYINCKTWKQIAQECNYSWRHIMRIKELALEQFQREKMS</sequence>
<organism evidence="1 2">
    <name type="scientific">Veillonella criceti</name>
    <dbReference type="NCBI Taxonomy" id="103891"/>
    <lineage>
        <taxon>Bacteria</taxon>
        <taxon>Bacillati</taxon>
        <taxon>Bacillota</taxon>
        <taxon>Negativicutes</taxon>
        <taxon>Veillonellales</taxon>
        <taxon>Veillonellaceae</taxon>
        <taxon>Veillonella</taxon>
    </lineage>
</organism>
<dbReference type="EMBL" id="UHIO01000001">
    <property type="protein sequence ID" value="SUP42280.1"/>
    <property type="molecule type" value="Genomic_DNA"/>
</dbReference>
<keyword evidence="2" id="KW-1185">Reference proteome</keyword>
<dbReference type="RefSeq" id="WP_147285258.1">
    <property type="nucleotide sequence ID" value="NZ_UHIO01000001.1"/>
</dbReference>